<dbReference type="Proteomes" id="UP000663859">
    <property type="component" value="Unassembled WGS sequence"/>
</dbReference>
<evidence type="ECO:0000313" key="1">
    <source>
        <dbReference type="EMBL" id="CAF0689577.1"/>
    </source>
</evidence>
<evidence type="ECO:0000313" key="2">
    <source>
        <dbReference type="Proteomes" id="UP000663859"/>
    </source>
</evidence>
<name>A0A8J2BJH9_9BACT</name>
<organism evidence="1 2">
    <name type="scientific">Candidatus Methylacidithermus pantelleriae</name>
    <dbReference type="NCBI Taxonomy" id="2744239"/>
    <lineage>
        <taxon>Bacteria</taxon>
        <taxon>Pseudomonadati</taxon>
        <taxon>Verrucomicrobiota</taxon>
        <taxon>Methylacidiphilae</taxon>
        <taxon>Methylacidiphilales</taxon>
        <taxon>Methylacidiphilaceae</taxon>
        <taxon>Candidatus Methylacidithermus</taxon>
    </lineage>
</organism>
<dbReference type="AlphaFoldDB" id="A0A8J2BJH9"/>
<comment type="caution">
    <text evidence="1">The sequence shown here is derived from an EMBL/GenBank/DDBJ whole genome shotgun (WGS) entry which is preliminary data.</text>
</comment>
<proteinExistence type="predicted"/>
<protein>
    <submittedName>
        <fullName evidence="1">Uncharacterized protein</fullName>
    </submittedName>
</protein>
<accession>A0A8J2BJH9</accession>
<keyword evidence="2" id="KW-1185">Reference proteome</keyword>
<reference evidence="1" key="1">
    <citation type="submission" date="2021-02" db="EMBL/GenBank/DDBJ databases">
        <authorList>
            <person name="Cremers G."/>
            <person name="Picone N."/>
        </authorList>
    </citation>
    <scope>NUCLEOTIDE SEQUENCE</scope>
    <source>
        <strain evidence="1">PQ17</strain>
    </source>
</reference>
<sequence>MSLLKTQSLTPPGRARKNDRLFALPLQKIQAPLLISSPRPPKDVAHLGPILCCLAK</sequence>
<dbReference type="EMBL" id="CAJNOB010000001">
    <property type="protein sequence ID" value="CAF0689577.1"/>
    <property type="molecule type" value="Genomic_DNA"/>
</dbReference>
<gene>
    <name evidence="1" type="ORF">MPNT_10268</name>
</gene>